<evidence type="ECO:0000313" key="3">
    <source>
        <dbReference type="Proteomes" id="UP000566819"/>
    </source>
</evidence>
<feature type="compositionally biased region" description="Basic residues" evidence="1">
    <location>
        <begin position="1"/>
        <end position="16"/>
    </location>
</feature>
<feature type="region of interest" description="Disordered" evidence="1">
    <location>
        <begin position="1"/>
        <end position="94"/>
    </location>
</feature>
<organism evidence="2 3">
    <name type="scientific">Cudoniella acicularis</name>
    <dbReference type="NCBI Taxonomy" id="354080"/>
    <lineage>
        <taxon>Eukaryota</taxon>
        <taxon>Fungi</taxon>
        <taxon>Dikarya</taxon>
        <taxon>Ascomycota</taxon>
        <taxon>Pezizomycotina</taxon>
        <taxon>Leotiomycetes</taxon>
        <taxon>Helotiales</taxon>
        <taxon>Tricladiaceae</taxon>
        <taxon>Cudoniella</taxon>
    </lineage>
</organism>
<keyword evidence="3" id="KW-1185">Reference proteome</keyword>
<accession>A0A8H4W5K8</accession>
<comment type="caution">
    <text evidence="2">The sequence shown here is derived from an EMBL/GenBank/DDBJ whole genome shotgun (WGS) entry which is preliminary data.</text>
</comment>
<sequence>MRPSKGKSSKGFRKGKSAGSDNPSFGRGHVLRGEEQAKLHSSGGNKISTNAFKPPQQSSSTVRTGSEDSVVVATTKSVRKPGNNTNSTGSSNNYAAPHEQILLHLGAQFDNRDYTDRLVSRAYTHGAEPKRAIDLAPIGRYVSQNIYEDPWNVVSAQNCMDDWEFIQPVEQNQE</sequence>
<feature type="compositionally biased region" description="Low complexity" evidence="1">
    <location>
        <begin position="82"/>
        <end position="93"/>
    </location>
</feature>
<proteinExistence type="predicted"/>
<evidence type="ECO:0000313" key="2">
    <source>
        <dbReference type="EMBL" id="KAF4635083.1"/>
    </source>
</evidence>
<protein>
    <submittedName>
        <fullName evidence="2">Uncharacterized protein</fullName>
    </submittedName>
</protein>
<gene>
    <name evidence="2" type="ORF">G7Y89_g3008</name>
</gene>
<feature type="compositionally biased region" description="Polar residues" evidence="1">
    <location>
        <begin position="42"/>
        <end position="64"/>
    </location>
</feature>
<name>A0A8H4W5K8_9HELO</name>
<evidence type="ECO:0000256" key="1">
    <source>
        <dbReference type="SAM" id="MobiDB-lite"/>
    </source>
</evidence>
<dbReference type="Proteomes" id="UP000566819">
    <property type="component" value="Unassembled WGS sequence"/>
</dbReference>
<dbReference type="EMBL" id="JAAMPI010000142">
    <property type="protein sequence ID" value="KAF4635083.1"/>
    <property type="molecule type" value="Genomic_DNA"/>
</dbReference>
<reference evidence="2 3" key="1">
    <citation type="submission" date="2020-03" db="EMBL/GenBank/DDBJ databases">
        <title>Draft Genome Sequence of Cudoniella acicularis.</title>
        <authorList>
            <person name="Buettner E."/>
            <person name="Kellner H."/>
        </authorList>
    </citation>
    <scope>NUCLEOTIDE SEQUENCE [LARGE SCALE GENOMIC DNA]</scope>
    <source>
        <strain evidence="2 3">DSM 108380</strain>
    </source>
</reference>
<dbReference type="AlphaFoldDB" id="A0A8H4W5K8"/>